<keyword evidence="6 8" id="KW-0408">Iron</keyword>
<dbReference type="Proteomes" id="UP000504607">
    <property type="component" value="Chromosome 3"/>
</dbReference>
<evidence type="ECO:0000256" key="9">
    <source>
        <dbReference type="RuleBase" id="RU000461"/>
    </source>
</evidence>
<evidence type="ECO:0000256" key="3">
    <source>
        <dbReference type="ARBA" id="ARBA00022617"/>
    </source>
</evidence>
<keyword evidence="10" id="KW-0812">Transmembrane</keyword>
<dbReference type="OrthoDB" id="1470350at2759"/>
<reference evidence="12" key="1">
    <citation type="submission" date="2025-08" db="UniProtKB">
        <authorList>
            <consortium name="RefSeq"/>
        </authorList>
    </citation>
    <scope>IDENTIFICATION</scope>
</reference>
<dbReference type="PANTHER" id="PTHR24301:SF8">
    <property type="entry name" value="OS02G0221900 PROTEIN"/>
    <property type="match status" value="1"/>
</dbReference>
<dbReference type="AlphaFoldDB" id="A0A6I9QU05"/>
<dbReference type="PROSITE" id="PS00086">
    <property type="entry name" value="CYTOCHROME_P450"/>
    <property type="match status" value="1"/>
</dbReference>
<comment type="similarity">
    <text evidence="2 9">Belongs to the cytochrome P450 family.</text>
</comment>
<dbReference type="GO" id="GO:0016705">
    <property type="term" value="F:oxidoreductase activity, acting on paired donors, with incorporation or reduction of molecular oxygen"/>
    <property type="evidence" value="ECO:0007669"/>
    <property type="project" value="InterPro"/>
</dbReference>
<dbReference type="RefSeq" id="XP_010915293.2">
    <property type="nucleotide sequence ID" value="XM_010916991.3"/>
</dbReference>
<dbReference type="GO" id="GO:0020037">
    <property type="term" value="F:heme binding"/>
    <property type="evidence" value="ECO:0007669"/>
    <property type="project" value="InterPro"/>
</dbReference>
<feature type="transmembrane region" description="Helical" evidence="10">
    <location>
        <begin position="40"/>
        <end position="61"/>
    </location>
</feature>
<dbReference type="InterPro" id="IPR017972">
    <property type="entry name" value="Cyt_P450_CS"/>
</dbReference>
<dbReference type="PANTHER" id="PTHR24301">
    <property type="entry name" value="THROMBOXANE-A SYNTHASE"/>
    <property type="match status" value="1"/>
</dbReference>
<dbReference type="InterPro" id="IPR036396">
    <property type="entry name" value="Cyt_P450_sf"/>
</dbReference>
<feature type="binding site" description="axial binding residue" evidence="8">
    <location>
        <position position="504"/>
    </location>
    <ligand>
        <name>heme</name>
        <dbReference type="ChEBI" id="CHEBI:30413"/>
    </ligand>
    <ligandPart>
        <name>Fe</name>
        <dbReference type="ChEBI" id="CHEBI:18248"/>
    </ligandPart>
</feature>
<gene>
    <name evidence="12" type="primary">LOC105040458</name>
</gene>
<keyword evidence="3 8" id="KW-0349">Heme</keyword>
<dbReference type="GeneID" id="105040458"/>
<keyword evidence="11" id="KW-1185">Reference proteome</keyword>
<accession>A0A6I9QU05</accession>
<dbReference type="InterPro" id="IPR002401">
    <property type="entry name" value="Cyt_P450_E_grp-I"/>
</dbReference>
<dbReference type="PRINTS" id="PR00385">
    <property type="entry name" value="P450"/>
</dbReference>
<dbReference type="FunCoup" id="A0A6I9QU05">
    <property type="interactions" value="609"/>
</dbReference>
<evidence type="ECO:0000256" key="10">
    <source>
        <dbReference type="SAM" id="Phobius"/>
    </source>
</evidence>
<dbReference type="KEGG" id="egu:105040458"/>
<proteinExistence type="inferred from homology"/>
<dbReference type="Pfam" id="PF00067">
    <property type="entry name" value="p450"/>
    <property type="match status" value="1"/>
</dbReference>
<comment type="cofactor">
    <cofactor evidence="1 8">
        <name>heme</name>
        <dbReference type="ChEBI" id="CHEBI:30413"/>
    </cofactor>
</comment>
<evidence type="ECO:0000256" key="8">
    <source>
        <dbReference type="PIRSR" id="PIRSR602401-1"/>
    </source>
</evidence>
<keyword evidence="5 9" id="KW-0560">Oxidoreductase</keyword>
<dbReference type="SUPFAM" id="SSF48264">
    <property type="entry name" value="Cytochrome P450"/>
    <property type="match status" value="1"/>
</dbReference>
<dbReference type="Gene3D" id="1.10.630.10">
    <property type="entry name" value="Cytochrome P450"/>
    <property type="match status" value="1"/>
</dbReference>
<evidence type="ECO:0000256" key="7">
    <source>
        <dbReference type="ARBA" id="ARBA00023033"/>
    </source>
</evidence>
<sequence>MVTESTHYSLSPSLSLSGWMDFVGDNFKGLVEVGSFLYRAWAPSLYTGVALLIGFLVYFYAPYWRVRKVPGPPATFLVGHLPSLAKYGPDVFRVFAKEYGPVFRFHMGRQPLVIIADPELCREVGIKKFKDIKNRSSPAPASGSPLHQEGLFLTRDSRWSAMRNTIISLYQPSHLASLIPTMQSYAESLSLNVSNAQEEEDIDFSKLTLRMAIDVIGKTAFGVEFHLSKHTSSQKSLQNHYGDVGNNDDEVSGFLKQHMYSIQTLKMDLSSSFSTSLGLIAPLLQKPCREVLKRIPGTGDYKIYQNNQKLCKRIDAIIAKRSKERTHDPKDFLAAVLNARETDVGEKLFSHNYIRALTYEQLLAGTKTTAFTVASTVYLVSKHPEVETKLLQEIDSFGPHEVIPTAEDLQNKFPYLDQVVKEAMRFYTVSPLVARETSRQIEIGGYVLPKGTWVWLALGVLAKDPKQFPEPDMFQPERFDPACDEEKKRHPYAHIPFGIGPRACIGQRFAMQEMKLALIHIYQRYIFRHSPKMEFPLELEYGLVLGFKHGVKLRAIKRQC</sequence>
<dbReference type="InParanoid" id="A0A6I9QU05"/>
<protein>
    <submittedName>
        <fullName evidence="12">Cytochrome P450 711A1</fullName>
    </submittedName>
</protein>
<evidence type="ECO:0000256" key="2">
    <source>
        <dbReference type="ARBA" id="ARBA00010617"/>
    </source>
</evidence>
<evidence type="ECO:0000256" key="5">
    <source>
        <dbReference type="ARBA" id="ARBA00023002"/>
    </source>
</evidence>
<evidence type="ECO:0000313" key="11">
    <source>
        <dbReference type="Proteomes" id="UP000504607"/>
    </source>
</evidence>
<keyword evidence="10" id="KW-1133">Transmembrane helix</keyword>
<dbReference type="FunFam" id="1.10.630.10:FF:000182">
    <property type="entry name" value="Cytochrome P450 3A4"/>
    <property type="match status" value="1"/>
</dbReference>
<keyword evidence="7 9" id="KW-0503">Monooxygenase</keyword>
<evidence type="ECO:0000256" key="6">
    <source>
        <dbReference type="ARBA" id="ARBA00023004"/>
    </source>
</evidence>
<evidence type="ECO:0000256" key="1">
    <source>
        <dbReference type="ARBA" id="ARBA00001971"/>
    </source>
</evidence>
<dbReference type="InterPro" id="IPR001128">
    <property type="entry name" value="Cyt_P450"/>
</dbReference>
<dbReference type="GO" id="GO:0005506">
    <property type="term" value="F:iron ion binding"/>
    <property type="evidence" value="ECO:0007669"/>
    <property type="project" value="InterPro"/>
</dbReference>
<name>A0A6I9QU05_ELAGV</name>
<evidence type="ECO:0000313" key="12">
    <source>
        <dbReference type="RefSeq" id="XP_010915293.2"/>
    </source>
</evidence>
<dbReference type="PRINTS" id="PR00463">
    <property type="entry name" value="EP450I"/>
</dbReference>
<organism evidence="11 12">
    <name type="scientific">Elaeis guineensis var. tenera</name>
    <name type="common">Oil palm</name>
    <dbReference type="NCBI Taxonomy" id="51953"/>
    <lineage>
        <taxon>Eukaryota</taxon>
        <taxon>Viridiplantae</taxon>
        <taxon>Streptophyta</taxon>
        <taxon>Embryophyta</taxon>
        <taxon>Tracheophyta</taxon>
        <taxon>Spermatophyta</taxon>
        <taxon>Magnoliopsida</taxon>
        <taxon>Liliopsida</taxon>
        <taxon>Arecaceae</taxon>
        <taxon>Arecoideae</taxon>
        <taxon>Cocoseae</taxon>
        <taxon>Elaeidinae</taxon>
        <taxon>Elaeis</taxon>
    </lineage>
</organism>
<dbReference type="GO" id="GO:0004497">
    <property type="term" value="F:monooxygenase activity"/>
    <property type="evidence" value="ECO:0007669"/>
    <property type="project" value="UniProtKB-KW"/>
</dbReference>
<keyword evidence="10" id="KW-0472">Membrane</keyword>
<evidence type="ECO:0000256" key="4">
    <source>
        <dbReference type="ARBA" id="ARBA00022723"/>
    </source>
</evidence>
<keyword evidence="4 8" id="KW-0479">Metal-binding</keyword>